<reference evidence="1 2" key="1">
    <citation type="journal article" date="2015" name="Int. J. Syst. Evol. Microbiol.">
        <title>Winogradskyella litoriviva sp. nov., isolated from coastal seawater.</title>
        <authorList>
            <person name="Nedashkovskaya O.I."/>
            <person name="Kukhlevskiy A.D."/>
            <person name="Zhukova N.V."/>
            <person name="Kim S.J."/>
            <person name="Rhee S.K."/>
            <person name="Mikhailov V.V."/>
        </authorList>
    </citation>
    <scope>NUCLEOTIDE SEQUENCE [LARGE SCALE GENOMIC DNA]</scope>
    <source>
        <strain evidence="1 2">KMM6491</strain>
    </source>
</reference>
<dbReference type="EMBL" id="JABRWQ010000004">
    <property type="protein sequence ID" value="NRD23387.1"/>
    <property type="molecule type" value="Genomic_DNA"/>
</dbReference>
<evidence type="ECO:0000313" key="2">
    <source>
        <dbReference type="Proteomes" id="UP000805085"/>
    </source>
</evidence>
<dbReference type="Proteomes" id="UP000805085">
    <property type="component" value="Unassembled WGS sequence"/>
</dbReference>
<organism evidence="1 2">
    <name type="scientific">Winogradskyella litoriviva</name>
    <dbReference type="NCBI Taxonomy" id="1220182"/>
    <lineage>
        <taxon>Bacteria</taxon>
        <taxon>Pseudomonadati</taxon>
        <taxon>Bacteroidota</taxon>
        <taxon>Flavobacteriia</taxon>
        <taxon>Flavobacteriales</taxon>
        <taxon>Flavobacteriaceae</taxon>
        <taxon>Winogradskyella</taxon>
    </lineage>
</organism>
<protein>
    <submittedName>
        <fullName evidence="1">DUF2279 domain-containing protein</fullName>
    </submittedName>
</protein>
<name>A0ABX2E526_9FLAO</name>
<dbReference type="Pfam" id="PF10043">
    <property type="entry name" value="DUF2279"/>
    <property type="match status" value="1"/>
</dbReference>
<dbReference type="InterPro" id="IPR018736">
    <property type="entry name" value="DUF2279_periplasmic_lipo"/>
</dbReference>
<comment type="caution">
    <text evidence="1">The sequence shown here is derived from an EMBL/GenBank/DDBJ whole genome shotgun (WGS) entry which is preliminary data.</text>
</comment>
<gene>
    <name evidence="1" type="ORF">HNV10_09055</name>
</gene>
<evidence type="ECO:0000313" key="1">
    <source>
        <dbReference type="EMBL" id="NRD23387.1"/>
    </source>
</evidence>
<proteinExistence type="predicted"/>
<sequence>MNYSICHIIFFILASNFLFSQSNFNKVLKPSDSLNKSRRNTVIITESVLASTTLISLHQLWYADYPRSSFKTLNDSGEWLQMDKMGHVFSSYQLSRLGVGALNWAGVKEKNQLIYGSALGLGFLTTVEVMDGFSKEWGFSWTDMAANAAGTGLYVGQQLLWKEQRITLKYSFHRTQFAKQRPNKLGNGLSEEFLKDYNGQTYWLSANINSFLKTETIPNWLNLAFGFGAEGMLTGEARDPLFLNQNRRRQFYLSLDVDLTKIKTKSNVMKTIFDVFNVIKVPFPAIELNDNGRVKWHPVYF</sequence>
<keyword evidence="2" id="KW-1185">Reference proteome</keyword>
<accession>A0ABX2E526</accession>